<protein>
    <recommendedName>
        <fullName evidence="2">Ricin B lectin domain-containing protein</fullName>
    </recommendedName>
</protein>
<comment type="caution">
    <text evidence="3">The sequence shown here is derived from an EMBL/GenBank/DDBJ whole genome shotgun (WGS) entry which is preliminary data.</text>
</comment>
<feature type="region of interest" description="Disordered" evidence="1">
    <location>
        <begin position="357"/>
        <end position="405"/>
    </location>
</feature>
<dbReference type="Proteomes" id="UP000619260">
    <property type="component" value="Unassembled WGS sequence"/>
</dbReference>
<sequence length="530" mass="55034">MRHTPLWLSRRLDAMHSGTRRKVAAGLVAGAVLCAVAATTIGLNVANAENDDLTGASVSDELLATITSAARSCLMLTPARVAGQLMAESGLDNSARSTASGGEGIAGMDNADWKQWSPWPNASRSDQSANVLALAHQMCDLSGQLRVAKVQGDPWRLSLAAYRAGLKKVTAADAPKADGNDYVEKAAGYAAYYGKLPQFGNPDARQTNTGTPTEVKPIPDQFVAPVVEAGKACQQVTSAAVAAVVMAASGFNANMLGDSGQQGIAQFRTDVWKQYAPEGATAWNATTAIPVVGKALCGMMTEFTTLQGDPYSLALAGFHQGPTAVRQAGGTIDAATKAYLEKIASYTSYYALDTRIGGTGQAPPSPGTSPSPSGGTSPSPKQSPTAGPKTSTGAPPPPPAPLAGVSLVQDYTGKCLDAQQATDGVYVVIKPCSSGNAAQRWDIRNDGTIRSVLTGLCLDVAWAATNNGAPIQTANCSGNPAQQWKRDYDDIISVNASKCADTANDDKGDGTPVQIQQCVGNTQQKWRSRK</sequence>
<dbReference type="EMBL" id="BOPF01000012">
    <property type="protein sequence ID" value="GIJ46780.1"/>
    <property type="molecule type" value="Genomic_DNA"/>
</dbReference>
<feature type="compositionally biased region" description="Low complexity" evidence="1">
    <location>
        <begin position="370"/>
        <end position="393"/>
    </location>
</feature>
<dbReference type="InterPro" id="IPR035992">
    <property type="entry name" value="Ricin_B-like_lectins"/>
</dbReference>
<proteinExistence type="predicted"/>
<dbReference type="Pfam" id="PF00652">
    <property type="entry name" value="Ricin_B_lectin"/>
    <property type="match status" value="1"/>
</dbReference>
<dbReference type="RefSeq" id="WP_203900296.1">
    <property type="nucleotide sequence ID" value="NZ_BOPF01000012.1"/>
</dbReference>
<feature type="domain" description="Ricin B lectin" evidence="2">
    <location>
        <begin position="403"/>
        <end position="529"/>
    </location>
</feature>
<gene>
    <name evidence="3" type="ORF">Val02_36660</name>
</gene>
<dbReference type="CDD" id="cd00161">
    <property type="entry name" value="beta-trefoil_Ricin-like"/>
    <property type="match status" value="1"/>
</dbReference>
<evidence type="ECO:0000313" key="3">
    <source>
        <dbReference type="EMBL" id="GIJ46780.1"/>
    </source>
</evidence>
<accession>A0A8J4DQ87</accession>
<organism evidence="3 4">
    <name type="scientific">Virgisporangium aliadipatigenens</name>
    <dbReference type="NCBI Taxonomy" id="741659"/>
    <lineage>
        <taxon>Bacteria</taxon>
        <taxon>Bacillati</taxon>
        <taxon>Actinomycetota</taxon>
        <taxon>Actinomycetes</taxon>
        <taxon>Micromonosporales</taxon>
        <taxon>Micromonosporaceae</taxon>
        <taxon>Virgisporangium</taxon>
    </lineage>
</organism>
<dbReference type="SMART" id="SM00458">
    <property type="entry name" value="RICIN"/>
    <property type="match status" value="1"/>
</dbReference>
<dbReference type="SUPFAM" id="SSF53955">
    <property type="entry name" value="Lysozyme-like"/>
    <property type="match status" value="2"/>
</dbReference>
<keyword evidence="4" id="KW-1185">Reference proteome</keyword>
<evidence type="ECO:0000313" key="4">
    <source>
        <dbReference type="Proteomes" id="UP000619260"/>
    </source>
</evidence>
<evidence type="ECO:0000256" key="1">
    <source>
        <dbReference type="SAM" id="MobiDB-lite"/>
    </source>
</evidence>
<dbReference type="SUPFAM" id="SSF50370">
    <property type="entry name" value="Ricin B-like lectins"/>
    <property type="match status" value="1"/>
</dbReference>
<dbReference type="PROSITE" id="PS50231">
    <property type="entry name" value="RICIN_B_LECTIN"/>
    <property type="match status" value="1"/>
</dbReference>
<name>A0A8J4DQ87_9ACTN</name>
<dbReference type="AlphaFoldDB" id="A0A8J4DQ87"/>
<dbReference type="InterPro" id="IPR023346">
    <property type="entry name" value="Lysozyme-like_dom_sf"/>
</dbReference>
<dbReference type="Gene3D" id="1.10.530.10">
    <property type="match status" value="2"/>
</dbReference>
<dbReference type="InterPro" id="IPR000772">
    <property type="entry name" value="Ricin_B_lectin"/>
</dbReference>
<evidence type="ECO:0000259" key="2">
    <source>
        <dbReference type="SMART" id="SM00458"/>
    </source>
</evidence>
<reference evidence="3" key="1">
    <citation type="submission" date="2021-01" db="EMBL/GenBank/DDBJ databases">
        <title>Whole genome shotgun sequence of Virgisporangium aliadipatigenens NBRC 105644.</title>
        <authorList>
            <person name="Komaki H."/>
            <person name="Tamura T."/>
        </authorList>
    </citation>
    <scope>NUCLEOTIDE SEQUENCE</scope>
    <source>
        <strain evidence="3">NBRC 105644</strain>
    </source>
</reference>
<dbReference type="Gene3D" id="2.80.10.50">
    <property type="match status" value="2"/>
</dbReference>